<dbReference type="Proteomes" id="UP000717996">
    <property type="component" value="Unassembled WGS sequence"/>
</dbReference>
<dbReference type="PANTHER" id="PTHR15092:SF22">
    <property type="entry name" value="POLY(A)-SPECIFIC RIBONUCLEASE PNLDC1"/>
    <property type="match status" value="1"/>
</dbReference>
<dbReference type="InterPro" id="IPR012337">
    <property type="entry name" value="RNaseH-like_sf"/>
</dbReference>
<feature type="region of interest" description="Disordered" evidence="2">
    <location>
        <begin position="387"/>
        <end position="434"/>
    </location>
</feature>
<evidence type="ECO:0000256" key="1">
    <source>
        <dbReference type="ARBA" id="ARBA00008372"/>
    </source>
</evidence>
<evidence type="ECO:0000313" key="4">
    <source>
        <dbReference type="Proteomes" id="UP000717996"/>
    </source>
</evidence>
<accession>A0A9P6YD55</accession>
<evidence type="ECO:0000256" key="2">
    <source>
        <dbReference type="SAM" id="MobiDB-lite"/>
    </source>
</evidence>
<dbReference type="InterPro" id="IPR036397">
    <property type="entry name" value="RNaseH_sf"/>
</dbReference>
<comment type="caution">
    <text evidence="3">The sequence shown here is derived from an EMBL/GenBank/DDBJ whole genome shotgun (WGS) entry which is preliminary data.</text>
</comment>
<dbReference type="Gene3D" id="3.30.1370.50">
    <property type="entry name" value="R3H-like domain"/>
    <property type="match status" value="1"/>
</dbReference>
<dbReference type="InterPro" id="IPR036867">
    <property type="entry name" value="R3H_dom_sf"/>
</dbReference>
<reference evidence="3" key="1">
    <citation type="journal article" date="2020" name="Microb. Genom.">
        <title>Genetic diversity of clinical and environmental Mucorales isolates obtained from an investigation of mucormycosis cases among solid organ transplant recipients.</title>
        <authorList>
            <person name="Nguyen M.H."/>
            <person name="Kaul D."/>
            <person name="Muto C."/>
            <person name="Cheng S.J."/>
            <person name="Richter R.A."/>
            <person name="Bruno V.M."/>
            <person name="Liu G."/>
            <person name="Beyhan S."/>
            <person name="Sundermann A.J."/>
            <person name="Mounaud S."/>
            <person name="Pasculle A.W."/>
            <person name="Nierman W.C."/>
            <person name="Driscoll E."/>
            <person name="Cumbie R."/>
            <person name="Clancy C.J."/>
            <person name="Dupont C.L."/>
        </authorList>
    </citation>
    <scope>NUCLEOTIDE SEQUENCE</scope>
    <source>
        <strain evidence="3">GL16</strain>
    </source>
</reference>
<dbReference type="SUPFAM" id="SSF53098">
    <property type="entry name" value="Ribonuclease H-like"/>
    <property type="match status" value="1"/>
</dbReference>
<evidence type="ECO:0008006" key="5">
    <source>
        <dbReference type="Google" id="ProtNLM"/>
    </source>
</evidence>
<organism evidence="3 4">
    <name type="scientific">Rhizopus oryzae</name>
    <name type="common">Mucormycosis agent</name>
    <name type="synonym">Rhizopus arrhizus var. delemar</name>
    <dbReference type="NCBI Taxonomy" id="64495"/>
    <lineage>
        <taxon>Eukaryota</taxon>
        <taxon>Fungi</taxon>
        <taxon>Fungi incertae sedis</taxon>
        <taxon>Mucoromycota</taxon>
        <taxon>Mucoromycotina</taxon>
        <taxon>Mucoromycetes</taxon>
        <taxon>Mucorales</taxon>
        <taxon>Mucorineae</taxon>
        <taxon>Rhizopodaceae</taxon>
        <taxon>Rhizopus</taxon>
    </lineage>
</organism>
<dbReference type="EMBL" id="JAANIT010000726">
    <property type="protein sequence ID" value="KAG1544959.1"/>
    <property type="molecule type" value="Genomic_DNA"/>
</dbReference>
<dbReference type="OrthoDB" id="1432093at2759"/>
<evidence type="ECO:0000313" key="3">
    <source>
        <dbReference type="EMBL" id="KAG1544959.1"/>
    </source>
</evidence>
<dbReference type="GO" id="GO:0003723">
    <property type="term" value="F:RNA binding"/>
    <property type="evidence" value="ECO:0007669"/>
    <property type="project" value="TreeGrafter"/>
</dbReference>
<feature type="region of interest" description="Disordered" evidence="2">
    <location>
        <begin position="618"/>
        <end position="644"/>
    </location>
</feature>
<dbReference type="InterPro" id="IPR051181">
    <property type="entry name" value="CAF1_poly(A)_ribonucleases"/>
</dbReference>
<dbReference type="GO" id="GO:0000175">
    <property type="term" value="F:3'-5'-RNA exonuclease activity"/>
    <property type="evidence" value="ECO:0007669"/>
    <property type="project" value="TreeGrafter"/>
</dbReference>
<proteinExistence type="inferred from homology"/>
<dbReference type="AlphaFoldDB" id="A0A9P6YD55"/>
<gene>
    <name evidence="3" type="ORF">G6F51_005744</name>
</gene>
<comment type="similarity">
    <text evidence="1">Belongs to the CAF1 family.</text>
</comment>
<dbReference type="Gene3D" id="3.30.420.10">
    <property type="entry name" value="Ribonuclease H-like superfamily/Ribonuclease H"/>
    <property type="match status" value="1"/>
</dbReference>
<dbReference type="Pfam" id="PF04857">
    <property type="entry name" value="CAF1"/>
    <property type="match status" value="1"/>
</dbReference>
<protein>
    <recommendedName>
        <fullName evidence="5">CAF1-domain-containing protein</fullName>
    </recommendedName>
</protein>
<sequence>MEVLKSDFEKILPVIKEALLEADFISVDAEFTGLTPPNIQMFQTDDLTQRYNKIKSCVQEFTIIQYGVCAFKRDKETGDFIAKPFNFYIFGNDSTDIHSRRVFTSTASSLAFLRSNKFDFNKLIDEGIPFYNFTEEGSFNSTQSGTSMLNRRTYIKESSLTTNGKNFLDNARTAIATWLQGNTEKPLVVQTNSHFYKKLITQEVLEKHNGYVQVAPRDSKHVQLVRLKEEEKRQREAKVSSPTLNFRAVIEAIKDAKCPVVAHNGALDIFHTVDQFWQYLPETIEECKDVVNSMWDYIVDTKYLAEYHPLLKGCFNTTVLGSLYNTVFDELKEAGQEITMAPGFERYTGEGNNTEHEAGYDAYMTGVIYLAFMMFIREQEPQAKESLQQVLGKRKHKEEEVEEEEEEKEEEKEKEEEEEGEIDDDDDDDDDDDEIEKTFLSKSLLPYYGRVFLMRSDIPYINFKGEEEIQIQSYPHKFYLHNIPTGMTHTGIEKLYPTIQPAAVSWVNQNNAWLILKDESKIPLAKLGLLGITTIQSFLPGASREVEGRAYGITKEASNMELITYEKWAELYGPKKTVNYNNLASALAAATQDNNGENHIPSGGPSFDEIELPSLPVNAIASKKRQRDEEDSSSKKSTKAQKTN</sequence>
<dbReference type="PANTHER" id="PTHR15092">
    <property type="entry name" value="POLY A -SPECIFIC RIBONUCLEASE/TARGET OF EGR1, MEMBER 1"/>
    <property type="match status" value="1"/>
</dbReference>
<dbReference type="InterPro" id="IPR006941">
    <property type="entry name" value="RNase_CAF1"/>
</dbReference>
<feature type="compositionally biased region" description="Acidic residues" evidence="2">
    <location>
        <begin position="400"/>
        <end position="434"/>
    </location>
</feature>
<name>A0A9P6YD55_RHIOR</name>